<evidence type="ECO:0000256" key="3">
    <source>
        <dbReference type="ARBA" id="ARBA00023015"/>
    </source>
</evidence>
<keyword evidence="4" id="KW-0238">DNA-binding</keyword>
<dbReference type="InterPro" id="IPR051089">
    <property type="entry name" value="prtT"/>
</dbReference>
<name>A0ABR4ILB2_9EURO</name>
<feature type="region of interest" description="Disordered" evidence="7">
    <location>
        <begin position="28"/>
        <end position="50"/>
    </location>
</feature>
<keyword evidence="6" id="KW-0539">Nucleus</keyword>
<keyword evidence="3" id="KW-0805">Transcription regulation</keyword>
<evidence type="ECO:0000256" key="4">
    <source>
        <dbReference type="ARBA" id="ARBA00023125"/>
    </source>
</evidence>
<keyword evidence="9" id="KW-1185">Reference proteome</keyword>
<accession>A0ABR4ILB2</accession>
<protein>
    <recommendedName>
        <fullName evidence="10">Transcription factor domain-containing protein</fullName>
    </recommendedName>
</protein>
<evidence type="ECO:0000313" key="8">
    <source>
        <dbReference type="EMBL" id="KAL2828548.1"/>
    </source>
</evidence>
<evidence type="ECO:0000256" key="6">
    <source>
        <dbReference type="ARBA" id="ARBA00023242"/>
    </source>
</evidence>
<sequence length="580" mass="64974">MPLGTTPFASLIPTAAWMSRNGSAGIGILERTTPVEDTPRPVSGSDENELPSIYTTSVVDTLNDSYSHRRSETPRTRQRFHGATVRDVSFSKSTIDRQDAATTRHRVLPSRDILDMFAMFREKLLPLIPALDPNDPLFADDLIETSPMVATCICYVTAKFLPGGRELRRALMPEIRDMLGMGESNGLLEDLPYMKILLVLFAHSKFNSPSSQSSLAADDDILYWPLKAIIEMKALRLSMHGSLRDLKRTMSIDNSWPVVSASTAYIKYLISLQLFVMAHYSSVITGTPPTIRIDSSIRAASTLGLKTNRQVERLIGEVELCILWKNASSHHPSIGEWWCPPDATEGVDSESIELVLLNADQEVDTWYRKWKTYIDYGDRNATTLDYLGRYTRFCISSYAIGSLRGLAGNLSATQQLQVHRCAAYASRVLDWSLELRPAQRHRLRFTPDSAVAMMSFCCLFLMATVRTFPSAVESLSLCLERVRLFAELLLDIAPQRDRLAHIYGSLIAERANALHSVNSCHQATDPAIRDVENAPFLSSQSLNCFNEPPLMPGQLNVIYPGESNTELFWDFSQFIDEPYG</sequence>
<dbReference type="PANTHER" id="PTHR31845">
    <property type="entry name" value="FINGER DOMAIN PROTEIN, PUTATIVE-RELATED"/>
    <property type="match status" value="1"/>
</dbReference>
<evidence type="ECO:0000313" key="9">
    <source>
        <dbReference type="Proteomes" id="UP001610446"/>
    </source>
</evidence>
<keyword evidence="2" id="KW-0862">Zinc</keyword>
<comment type="caution">
    <text evidence="8">The sequence shown here is derived from an EMBL/GenBank/DDBJ whole genome shotgun (WGS) entry which is preliminary data.</text>
</comment>
<evidence type="ECO:0000256" key="1">
    <source>
        <dbReference type="ARBA" id="ARBA00004123"/>
    </source>
</evidence>
<proteinExistence type="predicted"/>
<evidence type="ECO:0000256" key="5">
    <source>
        <dbReference type="ARBA" id="ARBA00023163"/>
    </source>
</evidence>
<organism evidence="8 9">
    <name type="scientific">Aspergillus pseudoustus</name>
    <dbReference type="NCBI Taxonomy" id="1810923"/>
    <lineage>
        <taxon>Eukaryota</taxon>
        <taxon>Fungi</taxon>
        <taxon>Dikarya</taxon>
        <taxon>Ascomycota</taxon>
        <taxon>Pezizomycotina</taxon>
        <taxon>Eurotiomycetes</taxon>
        <taxon>Eurotiomycetidae</taxon>
        <taxon>Eurotiales</taxon>
        <taxon>Aspergillaceae</taxon>
        <taxon>Aspergillus</taxon>
        <taxon>Aspergillus subgen. Nidulantes</taxon>
    </lineage>
</organism>
<comment type="subcellular location">
    <subcellularLocation>
        <location evidence="1">Nucleus</location>
    </subcellularLocation>
</comment>
<evidence type="ECO:0008006" key="10">
    <source>
        <dbReference type="Google" id="ProtNLM"/>
    </source>
</evidence>
<keyword evidence="5" id="KW-0804">Transcription</keyword>
<dbReference type="Proteomes" id="UP001610446">
    <property type="component" value="Unassembled WGS sequence"/>
</dbReference>
<dbReference type="PANTHER" id="PTHR31845:SF17">
    <property type="entry name" value="ZN(II)2CYS6 TRANSCRIPTION FACTOR (EUROFUNG)"/>
    <property type="match status" value="1"/>
</dbReference>
<evidence type="ECO:0000256" key="2">
    <source>
        <dbReference type="ARBA" id="ARBA00022833"/>
    </source>
</evidence>
<dbReference type="EMBL" id="JBFXLU010000362">
    <property type="protein sequence ID" value="KAL2828548.1"/>
    <property type="molecule type" value="Genomic_DNA"/>
</dbReference>
<reference evidence="8 9" key="1">
    <citation type="submission" date="2024-07" db="EMBL/GenBank/DDBJ databases">
        <title>Section-level genome sequencing and comparative genomics of Aspergillus sections Usti and Cavernicolus.</title>
        <authorList>
            <consortium name="Lawrence Berkeley National Laboratory"/>
            <person name="Nybo J.L."/>
            <person name="Vesth T.C."/>
            <person name="Theobald S."/>
            <person name="Frisvad J.C."/>
            <person name="Larsen T.O."/>
            <person name="Kjaerboelling I."/>
            <person name="Rothschild-Mancinelli K."/>
            <person name="Lyhne E.K."/>
            <person name="Kogle M.E."/>
            <person name="Barry K."/>
            <person name="Clum A."/>
            <person name="Na H."/>
            <person name="Ledsgaard L."/>
            <person name="Lin J."/>
            <person name="Lipzen A."/>
            <person name="Kuo A."/>
            <person name="Riley R."/>
            <person name="Mondo S."/>
            <person name="Labutti K."/>
            <person name="Haridas S."/>
            <person name="Pangalinan J."/>
            <person name="Salamov A.A."/>
            <person name="Simmons B.A."/>
            <person name="Magnuson J.K."/>
            <person name="Chen J."/>
            <person name="Drula E."/>
            <person name="Henrissat B."/>
            <person name="Wiebenga A."/>
            <person name="Lubbers R.J."/>
            <person name="Gomes A.C."/>
            <person name="Makela M.R."/>
            <person name="Stajich J."/>
            <person name="Grigoriev I.V."/>
            <person name="Mortensen U.H."/>
            <person name="De Vries R.P."/>
            <person name="Baker S.E."/>
            <person name="Andersen M.R."/>
        </authorList>
    </citation>
    <scope>NUCLEOTIDE SEQUENCE [LARGE SCALE GENOMIC DNA]</scope>
    <source>
        <strain evidence="8 9">CBS 123904</strain>
    </source>
</reference>
<evidence type="ECO:0000256" key="7">
    <source>
        <dbReference type="SAM" id="MobiDB-lite"/>
    </source>
</evidence>
<gene>
    <name evidence="8" type="ORF">BJY01DRAFT_255347</name>
</gene>